<keyword evidence="4" id="KW-1185">Reference proteome</keyword>
<dbReference type="InterPro" id="IPR044824">
    <property type="entry name" value="MAIN-like"/>
</dbReference>
<dbReference type="OrthoDB" id="1937804at2759"/>
<evidence type="ECO:0000313" key="4">
    <source>
        <dbReference type="Proteomes" id="UP000828251"/>
    </source>
</evidence>
<dbReference type="InterPro" id="IPR019557">
    <property type="entry name" value="AminoTfrase-like_pln_mobile"/>
</dbReference>
<dbReference type="PANTHER" id="PTHR46033:SF8">
    <property type="entry name" value="PROTEIN MAINTENANCE OF MERISTEMS-LIKE"/>
    <property type="match status" value="1"/>
</dbReference>
<feature type="region of interest" description="Disordered" evidence="1">
    <location>
        <begin position="1"/>
        <end position="31"/>
    </location>
</feature>
<dbReference type="Pfam" id="PF10536">
    <property type="entry name" value="PMD"/>
    <property type="match status" value="1"/>
</dbReference>
<evidence type="ECO:0000259" key="2">
    <source>
        <dbReference type="Pfam" id="PF10536"/>
    </source>
</evidence>
<reference evidence="3 4" key="1">
    <citation type="journal article" date="2021" name="Plant Biotechnol. J.">
        <title>Multi-omics assisted identification of the key and species-specific regulatory components of drought-tolerant mechanisms in Gossypium stocksii.</title>
        <authorList>
            <person name="Yu D."/>
            <person name="Ke L."/>
            <person name="Zhang D."/>
            <person name="Wu Y."/>
            <person name="Sun Y."/>
            <person name="Mei J."/>
            <person name="Sun J."/>
            <person name="Sun Y."/>
        </authorList>
    </citation>
    <scope>NUCLEOTIDE SEQUENCE [LARGE SCALE GENOMIC DNA]</scope>
    <source>
        <strain evidence="4">cv. E1</strain>
        <tissue evidence="3">Leaf</tissue>
    </source>
</reference>
<evidence type="ECO:0000256" key="1">
    <source>
        <dbReference type="SAM" id="MobiDB-lite"/>
    </source>
</evidence>
<sequence length="159" mass="17533">MITEHHQAPPSPPNTSDNRCSPSTTADHSVDKINNNNHIVANVHKEIYRVVRPQLHDLGYFPDSRVLPFLNVAGFGVAAYIQIFELRADLISALVERWRPETHTFHLPCGEVTITLQDVAVQLGLSINGQAATGLGRLPDPWGTCEQLLGRVPPNDEEG</sequence>
<proteinExistence type="predicted"/>
<organism evidence="3 4">
    <name type="scientific">Gossypium stocksii</name>
    <dbReference type="NCBI Taxonomy" id="47602"/>
    <lineage>
        <taxon>Eukaryota</taxon>
        <taxon>Viridiplantae</taxon>
        <taxon>Streptophyta</taxon>
        <taxon>Embryophyta</taxon>
        <taxon>Tracheophyta</taxon>
        <taxon>Spermatophyta</taxon>
        <taxon>Magnoliopsida</taxon>
        <taxon>eudicotyledons</taxon>
        <taxon>Gunneridae</taxon>
        <taxon>Pentapetalae</taxon>
        <taxon>rosids</taxon>
        <taxon>malvids</taxon>
        <taxon>Malvales</taxon>
        <taxon>Malvaceae</taxon>
        <taxon>Malvoideae</taxon>
        <taxon>Gossypium</taxon>
    </lineage>
</organism>
<name>A0A9D3UMJ7_9ROSI</name>
<feature type="domain" description="Aminotransferase-like plant mobile" evidence="2">
    <location>
        <begin position="74"/>
        <end position="155"/>
    </location>
</feature>
<protein>
    <recommendedName>
        <fullName evidence="2">Aminotransferase-like plant mobile domain-containing protein</fullName>
    </recommendedName>
</protein>
<dbReference type="Proteomes" id="UP000828251">
    <property type="component" value="Unassembled WGS sequence"/>
</dbReference>
<dbReference type="GO" id="GO:0010073">
    <property type="term" value="P:meristem maintenance"/>
    <property type="evidence" value="ECO:0007669"/>
    <property type="project" value="InterPro"/>
</dbReference>
<evidence type="ECO:0000313" key="3">
    <source>
        <dbReference type="EMBL" id="KAH1048086.1"/>
    </source>
</evidence>
<gene>
    <name evidence="3" type="ORF">J1N35_038870</name>
</gene>
<dbReference type="EMBL" id="JAIQCV010000011">
    <property type="protein sequence ID" value="KAH1048086.1"/>
    <property type="molecule type" value="Genomic_DNA"/>
</dbReference>
<accession>A0A9D3UMJ7</accession>
<comment type="caution">
    <text evidence="3">The sequence shown here is derived from an EMBL/GenBank/DDBJ whole genome shotgun (WGS) entry which is preliminary data.</text>
</comment>
<dbReference type="PANTHER" id="PTHR46033">
    <property type="entry name" value="PROTEIN MAIN-LIKE 2"/>
    <property type="match status" value="1"/>
</dbReference>
<dbReference type="AlphaFoldDB" id="A0A9D3UMJ7"/>
<feature type="compositionally biased region" description="Polar residues" evidence="1">
    <location>
        <begin position="14"/>
        <end position="27"/>
    </location>
</feature>